<reference evidence="1" key="1">
    <citation type="submission" date="2020-05" db="EMBL/GenBank/DDBJ databases">
        <authorList>
            <person name="Chiriac C."/>
            <person name="Salcher M."/>
            <person name="Ghai R."/>
            <person name="Kavagutti S V."/>
        </authorList>
    </citation>
    <scope>NUCLEOTIDE SEQUENCE</scope>
</reference>
<gene>
    <name evidence="1" type="ORF">UFOPK1852_00796</name>
</gene>
<dbReference type="AlphaFoldDB" id="A0A6J6HHY5"/>
<dbReference type="EMBL" id="CAEZUS010000119">
    <property type="protein sequence ID" value="CAB4612927.1"/>
    <property type="molecule type" value="Genomic_DNA"/>
</dbReference>
<evidence type="ECO:0000313" key="1">
    <source>
        <dbReference type="EMBL" id="CAB4612927.1"/>
    </source>
</evidence>
<accession>A0A6J6HHY5</accession>
<organism evidence="1">
    <name type="scientific">freshwater metagenome</name>
    <dbReference type="NCBI Taxonomy" id="449393"/>
    <lineage>
        <taxon>unclassified sequences</taxon>
        <taxon>metagenomes</taxon>
        <taxon>ecological metagenomes</taxon>
    </lineage>
</organism>
<name>A0A6J6HHY5_9ZZZZ</name>
<proteinExistence type="predicted"/>
<protein>
    <submittedName>
        <fullName evidence="1">Unannotated protein</fullName>
    </submittedName>
</protein>
<sequence length="57" mass="6162">MANLRPAGILVFSVGDTYICSPSRIMRAKFKSLKSVPVRELPAALMASITRESPGRA</sequence>